<dbReference type="Proteomes" id="UP000623129">
    <property type="component" value="Unassembled WGS sequence"/>
</dbReference>
<dbReference type="InterPro" id="IPR036865">
    <property type="entry name" value="CRAL-TRIO_dom_sf"/>
</dbReference>
<name>A0A833VCM4_9POAL</name>
<dbReference type="Gene3D" id="3.40.525.10">
    <property type="entry name" value="CRAL-TRIO lipid binding domain"/>
    <property type="match status" value="1"/>
</dbReference>
<dbReference type="EMBL" id="SWLB01000009">
    <property type="protein sequence ID" value="KAF3334091.1"/>
    <property type="molecule type" value="Genomic_DNA"/>
</dbReference>
<dbReference type="SUPFAM" id="SSF52087">
    <property type="entry name" value="CRAL/TRIO domain"/>
    <property type="match status" value="1"/>
</dbReference>
<dbReference type="PANTHER" id="PTHR46277:SF3">
    <property type="entry name" value="BINDING PROTEIN, PUTATIVE-RELATED"/>
    <property type="match status" value="1"/>
</dbReference>
<sequence length="188" mass="21890">MKERFNAMAGPAIPLLCNVSINGRENLSSFSSETDEKFQNGYVLRRFVALRAAWQLHRARTEITDAGWPFLLLSLSLSLCEADNFALRRFLRARDLDIEKASSLFFKYLKWRRQSVPNGFISESEIQNELPQRKLFMQGFDKAGRPILVGFAAKHDYSKRHMDEFKRKNYTVLFQCPHYGPRGLRYST</sequence>
<comment type="caution">
    <text evidence="1">The sequence shown here is derived from an EMBL/GenBank/DDBJ whole genome shotgun (WGS) entry which is preliminary data.</text>
</comment>
<evidence type="ECO:0000313" key="1">
    <source>
        <dbReference type="EMBL" id="KAF3334091.1"/>
    </source>
</evidence>
<accession>A0A833VCM4</accession>
<dbReference type="SUPFAM" id="SSF46938">
    <property type="entry name" value="CRAL/TRIO N-terminal domain"/>
    <property type="match status" value="1"/>
</dbReference>
<protein>
    <submittedName>
        <fullName evidence="1">Phosphatidylinositol/phosphatidylcholine transfer protein SFH11</fullName>
    </submittedName>
</protein>
<reference evidence="1" key="1">
    <citation type="submission" date="2020-01" db="EMBL/GenBank/DDBJ databases">
        <title>Genome sequence of Kobresia littledalei, the first chromosome-level genome in the family Cyperaceae.</title>
        <authorList>
            <person name="Qu G."/>
        </authorList>
    </citation>
    <scope>NUCLEOTIDE SEQUENCE</scope>
    <source>
        <strain evidence="1">C.B.Clarke</strain>
        <tissue evidence="1">Leaf</tissue>
    </source>
</reference>
<dbReference type="AlphaFoldDB" id="A0A833VCM4"/>
<gene>
    <name evidence="1" type="ORF">FCM35_KLT20695</name>
</gene>
<dbReference type="InterPro" id="IPR036273">
    <property type="entry name" value="CRAL/TRIO_N_dom_sf"/>
</dbReference>
<evidence type="ECO:0000313" key="2">
    <source>
        <dbReference type="Proteomes" id="UP000623129"/>
    </source>
</evidence>
<proteinExistence type="predicted"/>
<organism evidence="1 2">
    <name type="scientific">Carex littledalei</name>
    <dbReference type="NCBI Taxonomy" id="544730"/>
    <lineage>
        <taxon>Eukaryota</taxon>
        <taxon>Viridiplantae</taxon>
        <taxon>Streptophyta</taxon>
        <taxon>Embryophyta</taxon>
        <taxon>Tracheophyta</taxon>
        <taxon>Spermatophyta</taxon>
        <taxon>Magnoliopsida</taxon>
        <taxon>Liliopsida</taxon>
        <taxon>Poales</taxon>
        <taxon>Cyperaceae</taxon>
        <taxon>Cyperoideae</taxon>
        <taxon>Cariceae</taxon>
        <taxon>Carex</taxon>
        <taxon>Carex subgen. Euthyceras</taxon>
    </lineage>
</organism>
<dbReference type="OrthoDB" id="1434354at2759"/>
<dbReference type="PANTHER" id="PTHR46277">
    <property type="entry name" value="OS03G0850700 PROTEIN"/>
    <property type="match status" value="1"/>
</dbReference>
<keyword evidence="2" id="KW-1185">Reference proteome</keyword>